<evidence type="ECO:0000259" key="1">
    <source>
        <dbReference type="Pfam" id="PF00078"/>
    </source>
</evidence>
<evidence type="ECO:0000313" key="2">
    <source>
        <dbReference type="EMBL" id="KZV36659.1"/>
    </source>
</evidence>
<dbReference type="Proteomes" id="UP000250235">
    <property type="component" value="Unassembled WGS sequence"/>
</dbReference>
<accession>A0A2Z7BQC2</accession>
<name>A0A2Z7BQC2_9LAMI</name>
<sequence length="175" mass="19245">MGLVYGHGNLSFGRAVCCQNTDLLCGCLLINGYSPRIDNHTSRTRDVFSVAFKTNHTITCSFIVNLLLIYGRNSQPGLVCRFGSLPQIGCLKEFFDNGKLLKQWNHAAIALVPKSKDASCVNDFRPISCCTVIYKIIAKILVNRLTPLMAGLVDMAQAAFIPGRSIVDNIHLARN</sequence>
<dbReference type="PANTHER" id="PTHR19446">
    <property type="entry name" value="REVERSE TRANSCRIPTASES"/>
    <property type="match status" value="1"/>
</dbReference>
<organism evidence="2 3">
    <name type="scientific">Dorcoceras hygrometricum</name>
    <dbReference type="NCBI Taxonomy" id="472368"/>
    <lineage>
        <taxon>Eukaryota</taxon>
        <taxon>Viridiplantae</taxon>
        <taxon>Streptophyta</taxon>
        <taxon>Embryophyta</taxon>
        <taxon>Tracheophyta</taxon>
        <taxon>Spermatophyta</taxon>
        <taxon>Magnoliopsida</taxon>
        <taxon>eudicotyledons</taxon>
        <taxon>Gunneridae</taxon>
        <taxon>Pentapetalae</taxon>
        <taxon>asterids</taxon>
        <taxon>lamiids</taxon>
        <taxon>Lamiales</taxon>
        <taxon>Gesneriaceae</taxon>
        <taxon>Didymocarpoideae</taxon>
        <taxon>Trichosporeae</taxon>
        <taxon>Loxocarpinae</taxon>
        <taxon>Dorcoceras</taxon>
    </lineage>
</organism>
<feature type="domain" description="Reverse transcriptase" evidence="1">
    <location>
        <begin position="113"/>
        <end position="170"/>
    </location>
</feature>
<gene>
    <name evidence="2" type="ORF">F511_26666</name>
</gene>
<proteinExistence type="predicted"/>
<dbReference type="InterPro" id="IPR000477">
    <property type="entry name" value="RT_dom"/>
</dbReference>
<protein>
    <recommendedName>
        <fullName evidence="1">Reverse transcriptase domain-containing protein</fullName>
    </recommendedName>
</protein>
<dbReference type="Pfam" id="PF00078">
    <property type="entry name" value="RVT_1"/>
    <property type="match status" value="1"/>
</dbReference>
<dbReference type="EMBL" id="KV003303">
    <property type="protein sequence ID" value="KZV36659.1"/>
    <property type="molecule type" value="Genomic_DNA"/>
</dbReference>
<reference evidence="2 3" key="1">
    <citation type="journal article" date="2015" name="Proc. Natl. Acad. Sci. U.S.A.">
        <title>The resurrection genome of Boea hygrometrica: A blueprint for survival of dehydration.</title>
        <authorList>
            <person name="Xiao L."/>
            <person name="Yang G."/>
            <person name="Zhang L."/>
            <person name="Yang X."/>
            <person name="Zhao S."/>
            <person name="Ji Z."/>
            <person name="Zhou Q."/>
            <person name="Hu M."/>
            <person name="Wang Y."/>
            <person name="Chen M."/>
            <person name="Xu Y."/>
            <person name="Jin H."/>
            <person name="Xiao X."/>
            <person name="Hu G."/>
            <person name="Bao F."/>
            <person name="Hu Y."/>
            <person name="Wan P."/>
            <person name="Li L."/>
            <person name="Deng X."/>
            <person name="Kuang T."/>
            <person name="Xiang C."/>
            <person name="Zhu J.K."/>
            <person name="Oliver M.J."/>
            <person name="He Y."/>
        </authorList>
    </citation>
    <scope>NUCLEOTIDE SEQUENCE [LARGE SCALE GENOMIC DNA]</scope>
    <source>
        <strain evidence="3">cv. XS01</strain>
    </source>
</reference>
<dbReference type="OrthoDB" id="912759at2759"/>
<keyword evidence="3" id="KW-1185">Reference proteome</keyword>
<evidence type="ECO:0000313" key="3">
    <source>
        <dbReference type="Proteomes" id="UP000250235"/>
    </source>
</evidence>
<dbReference type="AlphaFoldDB" id="A0A2Z7BQC2"/>